<organism evidence="1 2">
    <name type="scientific">Cupriavidus numazuensis</name>
    <dbReference type="NCBI Taxonomy" id="221992"/>
    <lineage>
        <taxon>Bacteria</taxon>
        <taxon>Pseudomonadati</taxon>
        <taxon>Pseudomonadota</taxon>
        <taxon>Betaproteobacteria</taxon>
        <taxon>Burkholderiales</taxon>
        <taxon>Burkholderiaceae</taxon>
        <taxon>Cupriavidus</taxon>
    </lineage>
</organism>
<dbReference type="Proteomes" id="UP000672657">
    <property type="component" value="Unassembled WGS sequence"/>
</dbReference>
<keyword evidence="2" id="KW-1185">Reference proteome</keyword>
<comment type="caution">
    <text evidence="1">The sequence shown here is derived from an EMBL/GenBank/DDBJ whole genome shotgun (WGS) entry which is preliminary data.</text>
</comment>
<evidence type="ECO:0000313" key="1">
    <source>
        <dbReference type="EMBL" id="CAG2145544.1"/>
    </source>
</evidence>
<accession>A0ABM8TGT2</accession>
<dbReference type="EMBL" id="CAJPVI010000015">
    <property type="protein sequence ID" value="CAG2145544.1"/>
    <property type="molecule type" value="Genomic_DNA"/>
</dbReference>
<reference evidence="1 2" key="1">
    <citation type="submission" date="2021-03" db="EMBL/GenBank/DDBJ databases">
        <authorList>
            <person name="Peeters C."/>
        </authorList>
    </citation>
    <scope>NUCLEOTIDE SEQUENCE [LARGE SCALE GENOMIC DNA]</scope>
    <source>
        <strain evidence="1 2">LMG 26411</strain>
    </source>
</reference>
<gene>
    <name evidence="1" type="ORF">LMG26411_02753</name>
</gene>
<dbReference type="RefSeq" id="WP_211953818.1">
    <property type="nucleotide sequence ID" value="NZ_CAJPVI010000015.1"/>
</dbReference>
<protein>
    <submittedName>
        <fullName evidence="1">Uncharacterized protein</fullName>
    </submittedName>
</protein>
<proteinExistence type="predicted"/>
<evidence type="ECO:0000313" key="2">
    <source>
        <dbReference type="Proteomes" id="UP000672657"/>
    </source>
</evidence>
<name>A0ABM8TGT2_9BURK</name>
<sequence length="312" mass="34414">MIGLAMTPANGRQHALGLILAILAVLAFIGASPCVFAQETGNAARLRDKYASLTEQLSRNPFQRQLYLASTETDSTLTGDIYAVVDYPFATVNGSLNDPVQGPANWCDALILHLNVKYCRASASGNGASLTVNLGRKVEEKLSSTYRVQFNYRVVASGPDYFQVRLNADSGPMSTRDYRIVLEATSISASRTFVHLTYAYSYGTAGRVAMKTYLATLGSGKVGFTTTRDPSTGKTEYIGGVRGLLERNTMRYYLAIDAYLATLSVPPAKRLGQRLANWFDATEKYSRQLHEVDRDAYMTMKLNEYQRQQTAQ</sequence>